<dbReference type="Pfam" id="PF13365">
    <property type="entry name" value="Trypsin_2"/>
    <property type="match status" value="1"/>
</dbReference>
<dbReference type="InterPro" id="IPR009003">
    <property type="entry name" value="Peptidase_S1_PA"/>
</dbReference>
<feature type="region of interest" description="Disordered" evidence="5">
    <location>
        <begin position="1"/>
        <end position="46"/>
    </location>
</feature>
<evidence type="ECO:0000256" key="3">
    <source>
        <dbReference type="ARBA" id="ARBA00022801"/>
    </source>
</evidence>
<keyword evidence="2" id="KW-0645">Protease</keyword>
<dbReference type="SUPFAM" id="SSF50494">
    <property type="entry name" value="Trypsin-like serine proteases"/>
    <property type="match status" value="1"/>
</dbReference>
<proteinExistence type="inferred from homology"/>
<dbReference type="Proteomes" id="UP000308744">
    <property type="component" value="Unassembled WGS sequence"/>
</dbReference>
<dbReference type="SUPFAM" id="SSF50156">
    <property type="entry name" value="PDZ domain-like"/>
    <property type="match status" value="1"/>
</dbReference>
<dbReference type="AlphaFoldDB" id="A0A4U2Z2Q9"/>
<sequence length="432" mass="46198">MSYLNDDDKNSDFLNNDEIQKSPLQERLEREEKEMQAKRSKKKDSGGGKGGYFFSGLIGVIIGALLVWLMLPGLVNQMPGTTTSSSGKNDTTINQVATEVTTDVTGAVEKVSGAVVGITNIQEVTSGDFWNQPTTTEKEIGSGSGVIYKVSGDKAFIVTNNHVIEGAKQLEVTMQDGSKEVAQLVGSDVWTDLAVISISAKDVKTVATFGNSDVLKQGETVIAIGNPLGLDFYGSVTTGVVSGKDRSVPVDLNGDKVADWQQEVLQTDAAINRGNSGGALVNLAGELVGINSMKIAESSVEGLGFSIPINSAIPIIQELEKNGEMKRPTMGISLVDLTEVPAYYQQQTLNLPKDVTTGVVITDVVANSPASKAGVKQYDVIVEMDGKKIETSIDLRKHLYNDKKIGDTLTMKVYREGKLVELTLTLTNSDSL</sequence>
<dbReference type="PRINTS" id="PR00834">
    <property type="entry name" value="PROTEASES2C"/>
</dbReference>
<dbReference type="PROSITE" id="PS50106">
    <property type="entry name" value="PDZ"/>
    <property type="match status" value="1"/>
</dbReference>
<dbReference type="InterPro" id="IPR001940">
    <property type="entry name" value="Peptidase_S1C"/>
</dbReference>
<comment type="caution">
    <text evidence="8">The sequence shown here is derived from an EMBL/GenBank/DDBJ whole genome shotgun (WGS) entry which is preliminary data.</text>
</comment>
<name>A0A4U2Z2Q9_9BACI</name>
<protein>
    <submittedName>
        <fullName evidence="8">PDZ domain-containing protein</fullName>
    </submittedName>
</protein>
<evidence type="ECO:0000256" key="4">
    <source>
        <dbReference type="ARBA" id="ARBA00022825"/>
    </source>
</evidence>
<evidence type="ECO:0000313" key="8">
    <source>
        <dbReference type="EMBL" id="TKI68359.1"/>
    </source>
</evidence>
<dbReference type="PANTHER" id="PTHR22939">
    <property type="entry name" value="SERINE PROTEASE FAMILY S1C HTRA-RELATED"/>
    <property type="match status" value="1"/>
</dbReference>
<keyword evidence="6" id="KW-0812">Transmembrane</keyword>
<dbReference type="Pfam" id="PF13180">
    <property type="entry name" value="PDZ_2"/>
    <property type="match status" value="1"/>
</dbReference>
<reference evidence="8 9" key="1">
    <citation type="submission" date="2019-04" db="EMBL/GenBank/DDBJ databases">
        <title>Lysinibacillus genome sequencing.</title>
        <authorList>
            <person name="Dunlap C."/>
        </authorList>
    </citation>
    <scope>NUCLEOTIDE SEQUENCE [LARGE SCALE GENOMIC DNA]</scope>
    <source>
        <strain evidence="8 9">CCTCC AB 2010389</strain>
    </source>
</reference>
<feature type="transmembrane region" description="Helical" evidence="6">
    <location>
        <begin position="51"/>
        <end position="71"/>
    </location>
</feature>
<keyword evidence="9" id="KW-1185">Reference proteome</keyword>
<evidence type="ECO:0000256" key="2">
    <source>
        <dbReference type="ARBA" id="ARBA00022670"/>
    </source>
</evidence>
<comment type="similarity">
    <text evidence="1">Belongs to the peptidase S1C family.</text>
</comment>
<dbReference type="SMART" id="SM00228">
    <property type="entry name" value="PDZ"/>
    <property type="match status" value="1"/>
</dbReference>
<dbReference type="GO" id="GO:0004252">
    <property type="term" value="F:serine-type endopeptidase activity"/>
    <property type="evidence" value="ECO:0007669"/>
    <property type="project" value="InterPro"/>
</dbReference>
<dbReference type="RefSeq" id="WP_107894915.1">
    <property type="nucleotide sequence ID" value="NZ_PYWM01000006.1"/>
</dbReference>
<dbReference type="CDD" id="cd06781">
    <property type="entry name" value="cpPDZ_BsHtra-like"/>
    <property type="match status" value="1"/>
</dbReference>
<dbReference type="Gene3D" id="2.40.10.10">
    <property type="entry name" value="Trypsin-like serine proteases"/>
    <property type="match status" value="2"/>
</dbReference>
<keyword evidence="6" id="KW-0472">Membrane</keyword>
<evidence type="ECO:0000256" key="6">
    <source>
        <dbReference type="SAM" id="Phobius"/>
    </source>
</evidence>
<gene>
    <name evidence="8" type="ORF">FC756_10705</name>
</gene>
<dbReference type="EMBL" id="SZPU01000037">
    <property type="protein sequence ID" value="TKI68359.1"/>
    <property type="molecule type" value="Genomic_DNA"/>
</dbReference>
<dbReference type="InterPro" id="IPR001478">
    <property type="entry name" value="PDZ"/>
</dbReference>
<dbReference type="InterPro" id="IPR036034">
    <property type="entry name" value="PDZ_sf"/>
</dbReference>
<feature type="compositionally biased region" description="Basic and acidic residues" evidence="5">
    <location>
        <begin position="18"/>
        <end position="37"/>
    </location>
</feature>
<evidence type="ECO:0000256" key="5">
    <source>
        <dbReference type="SAM" id="MobiDB-lite"/>
    </source>
</evidence>
<feature type="domain" description="PDZ" evidence="7">
    <location>
        <begin position="316"/>
        <end position="417"/>
    </location>
</feature>
<evidence type="ECO:0000256" key="1">
    <source>
        <dbReference type="ARBA" id="ARBA00010541"/>
    </source>
</evidence>
<accession>A0A4U2Z2Q9</accession>
<keyword evidence="3" id="KW-0378">Hydrolase</keyword>
<organism evidence="8 9">
    <name type="scientific">Lysinibacillus mangiferihumi</name>
    <dbReference type="NCBI Taxonomy" id="1130819"/>
    <lineage>
        <taxon>Bacteria</taxon>
        <taxon>Bacillati</taxon>
        <taxon>Bacillota</taxon>
        <taxon>Bacilli</taxon>
        <taxon>Bacillales</taxon>
        <taxon>Bacillaceae</taxon>
        <taxon>Lysinibacillus</taxon>
    </lineage>
</organism>
<dbReference type="InterPro" id="IPR043504">
    <property type="entry name" value="Peptidase_S1_PA_chymotrypsin"/>
</dbReference>
<keyword evidence="6" id="KW-1133">Transmembrane helix</keyword>
<dbReference type="Gene3D" id="2.30.42.10">
    <property type="match status" value="1"/>
</dbReference>
<dbReference type="GO" id="GO:0006508">
    <property type="term" value="P:proteolysis"/>
    <property type="evidence" value="ECO:0007669"/>
    <property type="project" value="UniProtKB-KW"/>
</dbReference>
<feature type="compositionally biased region" description="Basic and acidic residues" evidence="5">
    <location>
        <begin position="1"/>
        <end position="11"/>
    </location>
</feature>
<evidence type="ECO:0000313" key="9">
    <source>
        <dbReference type="Proteomes" id="UP000308744"/>
    </source>
</evidence>
<dbReference type="PANTHER" id="PTHR22939:SF129">
    <property type="entry name" value="SERINE PROTEASE HTRA2, MITOCHONDRIAL"/>
    <property type="match status" value="1"/>
</dbReference>
<keyword evidence="4" id="KW-0720">Serine protease</keyword>
<evidence type="ECO:0000259" key="7">
    <source>
        <dbReference type="PROSITE" id="PS50106"/>
    </source>
</evidence>